<accession>A0A812T6V8</accession>
<comment type="caution">
    <text evidence="1">The sequence shown here is derived from an EMBL/GenBank/DDBJ whole genome shotgun (WGS) entry which is preliminary data.</text>
</comment>
<organism evidence="1 2">
    <name type="scientific">Symbiodinium necroappetens</name>
    <dbReference type="NCBI Taxonomy" id="1628268"/>
    <lineage>
        <taxon>Eukaryota</taxon>
        <taxon>Sar</taxon>
        <taxon>Alveolata</taxon>
        <taxon>Dinophyceae</taxon>
        <taxon>Suessiales</taxon>
        <taxon>Symbiodiniaceae</taxon>
        <taxon>Symbiodinium</taxon>
    </lineage>
</organism>
<evidence type="ECO:0000313" key="1">
    <source>
        <dbReference type="EMBL" id="CAE7517225.1"/>
    </source>
</evidence>
<keyword evidence="2" id="KW-1185">Reference proteome</keyword>
<gene>
    <name evidence="1" type="ORF">SNEC2469_LOCUS14789</name>
</gene>
<name>A0A812T6V8_9DINO</name>
<sequence length="53" mass="5949">FVHHGRCRLCPASRVDPLREEGCRGLPDLGQVPRSRAGDLREVPFHRAAGDRE</sequence>
<evidence type="ECO:0000313" key="2">
    <source>
        <dbReference type="Proteomes" id="UP000601435"/>
    </source>
</evidence>
<dbReference type="Proteomes" id="UP000601435">
    <property type="component" value="Unassembled WGS sequence"/>
</dbReference>
<protein>
    <submittedName>
        <fullName evidence="1">Uncharacterized protein</fullName>
    </submittedName>
</protein>
<feature type="non-terminal residue" evidence="1">
    <location>
        <position position="1"/>
    </location>
</feature>
<dbReference type="AlphaFoldDB" id="A0A812T6V8"/>
<proteinExistence type="predicted"/>
<reference evidence="1" key="1">
    <citation type="submission" date="2021-02" db="EMBL/GenBank/DDBJ databases">
        <authorList>
            <person name="Dougan E. K."/>
            <person name="Rhodes N."/>
            <person name="Thang M."/>
            <person name="Chan C."/>
        </authorList>
    </citation>
    <scope>NUCLEOTIDE SEQUENCE</scope>
</reference>
<feature type="non-terminal residue" evidence="1">
    <location>
        <position position="53"/>
    </location>
</feature>
<dbReference type="EMBL" id="CAJNJA010023831">
    <property type="protein sequence ID" value="CAE7517225.1"/>
    <property type="molecule type" value="Genomic_DNA"/>
</dbReference>